<dbReference type="InterPro" id="IPR036597">
    <property type="entry name" value="Fido-like_dom_sf"/>
</dbReference>
<keyword evidence="3" id="KW-1185">Reference proteome</keyword>
<dbReference type="KEGG" id="tsy:THSYN_21290"/>
<dbReference type="RefSeq" id="WP_100920915.1">
    <property type="nucleotide sequence ID" value="NZ_CP020370.1"/>
</dbReference>
<evidence type="ECO:0000313" key="2">
    <source>
        <dbReference type="EMBL" id="AUB83224.1"/>
    </source>
</evidence>
<dbReference type="Gene3D" id="1.10.3290.10">
    <property type="entry name" value="Fido-like domain"/>
    <property type="match status" value="1"/>
</dbReference>
<proteinExistence type="predicted"/>
<protein>
    <recommendedName>
        <fullName evidence="1">Fic/DOC N-terminal domain-containing protein</fullName>
    </recommendedName>
</protein>
<dbReference type="InterPro" id="IPR025758">
    <property type="entry name" value="Fic/DOC_N"/>
</dbReference>
<dbReference type="Proteomes" id="UP000232638">
    <property type="component" value="Chromosome"/>
</dbReference>
<feature type="domain" description="Fic/DOC N-terminal" evidence="1">
    <location>
        <begin position="22"/>
        <end position="101"/>
    </location>
</feature>
<evidence type="ECO:0000313" key="3">
    <source>
        <dbReference type="Proteomes" id="UP000232638"/>
    </source>
</evidence>
<evidence type="ECO:0000259" key="1">
    <source>
        <dbReference type="Pfam" id="PF13784"/>
    </source>
</evidence>
<dbReference type="OrthoDB" id="9807853at2"/>
<gene>
    <name evidence="2" type="ORF">THSYN_21290</name>
</gene>
<name>A0A2K8UC98_9GAMM</name>
<dbReference type="Pfam" id="PF13784">
    <property type="entry name" value="Fic_N"/>
    <property type="match status" value="1"/>
</dbReference>
<accession>A0A2K8UC98</accession>
<organism evidence="2 3">
    <name type="scientific">Candidatus Thiodictyon syntrophicum</name>
    <dbReference type="NCBI Taxonomy" id="1166950"/>
    <lineage>
        <taxon>Bacteria</taxon>
        <taxon>Pseudomonadati</taxon>
        <taxon>Pseudomonadota</taxon>
        <taxon>Gammaproteobacteria</taxon>
        <taxon>Chromatiales</taxon>
        <taxon>Chromatiaceae</taxon>
        <taxon>Thiodictyon</taxon>
    </lineage>
</organism>
<dbReference type="EMBL" id="CP020370">
    <property type="protein sequence ID" value="AUB83224.1"/>
    <property type="molecule type" value="Genomic_DNA"/>
</dbReference>
<dbReference type="AlphaFoldDB" id="A0A2K8UC98"/>
<sequence length="136" mass="14759">MNPYSPDPLPPENIDYGALVGLVGRANAALARYDGLLQGIVNPGLLLSPLTTQEAVLSSRIEGTQATLDEVLEHEAGQPMPPEKAQDIREIANYRAALIRASEELQHRPLSLSLVKQMHSLLMDSVRGADKEPGRL</sequence>
<reference evidence="2 3" key="1">
    <citation type="submission" date="2017-03" db="EMBL/GenBank/DDBJ databases">
        <title>Complete genome sequence of Candidatus 'Thiodictyon syntrophicum' sp. nov. strain Cad16T, a photolithoautotroph purple sulfur bacterium isolated from an alpine meromictic lake.</title>
        <authorList>
            <person name="Luedin S.M."/>
            <person name="Pothier J.F."/>
            <person name="Danza F."/>
            <person name="Storelli N."/>
            <person name="Wittwer M."/>
            <person name="Tonolla M."/>
        </authorList>
    </citation>
    <scope>NUCLEOTIDE SEQUENCE [LARGE SCALE GENOMIC DNA]</scope>
    <source>
        <strain evidence="2 3">Cad16T</strain>
    </source>
</reference>